<organism evidence="2 3">
    <name type="scientific">Haemophilus ducreyi</name>
    <dbReference type="NCBI Taxonomy" id="730"/>
    <lineage>
        <taxon>Bacteria</taxon>
        <taxon>Pseudomonadati</taxon>
        <taxon>Pseudomonadota</taxon>
        <taxon>Gammaproteobacteria</taxon>
        <taxon>Pasteurellales</taxon>
        <taxon>Pasteurellaceae</taxon>
        <taxon>Haemophilus</taxon>
    </lineage>
</organism>
<sequence length="125" mass="13997">MTTINDGSDKAKPDLVEFNSTTEPNKLYSIECDSQKSEPVLITESVPELNNTMPTQDSEPEYLESKNVLSINETDANLDFMLNLFPVNNSLEQSFTGSSSDENEFDKIKNDIQDTPVTPEMAKKK</sequence>
<dbReference type="Proteomes" id="UP000060132">
    <property type="component" value="Chromosome"/>
</dbReference>
<protein>
    <submittedName>
        <fullName evidence="2">Uncharacterized protein</fullName>
    </submittedName>
</protein>
<evidence type="ECO:0000313" key="3">
    <source>
        <dbReference type="Proteomes" id="UP000060132"/>
    </source>
</evidence>
<dbReference type="AlphaFoldDB" id="A0AAC8UC96"/>
<feature type="region of interest" description="Disordered" evidence="1">
    <location>
        <begin position="94"/>
        <end position="125"/>
    </location>
</feature>
<proteinExistence type="predicted"/>
<dbReference type="EMBL" id="CP011219">
    <property type="protein sequence ID" value="AKO32347.1"/>
    <property type="molecule type" value="Genomic_DNA"/>
</dbReference>
<evidence type="ECO:0000313" key="2">
    <source>
        <dbReference type="EMBL" id="AKO32347.1"/>
    </source>
</evidence>
<accession>A0AAC8UC96</accession>
<gene>
    <name evidence="2" type="ORF">RZ57_04050</name>
</gene>
<feature type="region of interest" description="Disordered" evidence="1">
    <location>
        <begin position="1"/>
        <end position="22"/>
    </location>
</feature>
<evidence type="ECO:0000256" key="1">
    <source>
        <dbReference type="SAM" id="MobiDB-lite"/>
    </source>
</evidence>
<dbReference type="RefSeq" id="WP_010944942.1">
    <property type="nucleotide sequence ID" value="NZ_CP011218.1"/>
</dbReference>
<reference evidence="2 3" key="1">
    <citation type="journal article" date="2015" name="PLoS Negl. Trop. Dis.">
        <title>Haemophilus ducreyi Cutaneous Ulcer Strains Are Nearly Identical to Class I Genital Ulcer Strains.</title>
        <authorList>
            <person name="Gangaiah D."/>
            <person name="Webb K.M."/>
            <person name="Humphreys T.L."/>
            <person name="Fortney K.R."/>
            <person name="Toh E."/>
            <person name="Tai A."/>
            <person name="Katz S.S."/>
            <person name="Pillay A."/>
            <person name="Chen C.Y."/>
            <person name="Roberts S.A."/>
            <person name="Munson R.S.Jr."/>
            <person name="Spinola S.M."/>
        </authorList>
    </citation>
    <scope>NUCLEOTIDE SEQUENCE [LARGE SCALE GENOMIC DNA]</scope>
    <source>
        <strain evidence="3">CLU2</strain>
    </source>
</reference>
<name>A0AAC8UC96_HAEDC</name>